<dbReference type="SUPFAM" id="SSF53187">
    <property type="entry name" value="Zn-dependent exopeptidases"/>
    <property type="match status" value="1"/>
</dbReference>
<reference evidence="2 3" key="1">
    <citation type="submission" date="2023-04" db="EMBL/GenBank/DDBJ databases">
        <title>Bacteria Genome Submission.</title>
        <authorList>
            <person name="Isaac P."/>
        </authorList>
    </citation>
    <scope>NUCLEOTIDE SEQUENCE [LARGE SCALE GENOMIC DNA]</scope>
    <source>
        <strain evidence="2 3">SampleS7P1</strain>
    </source>
</reference>
<gene>
    <name evidence="2" type="ORF">QJS64_03645</name>
</gene>
<organism evidence="2 3">
    <name type="scientific">Paraclostridium bifermentans</name>
    <name type="common">Clostridium bifermentans</name>
    <dbReference type="NCBI Taxonomy" id="1490"/>
    <lineage>
        <taxon>Bacteria</taxon>
        <taxon>Bacillati</taxon>
        <taxon>Bacillota</taxon>
        <taxon>Clostridia</taxon>
        <taxon>Peptostreptococcales</taxon>
        <taxon>Peptostreptococcaceae</taxon>
        <taxon>Paraclostridium</taxon>
    </lineage>
</organism>
<dbReference type="Pfam" id="PF01520">
    <property type="entry name" value="Amidase_3"/>
    <property type="match status" value="1"/>
</dbReference>
<sequence>MSDDESVEEKDINLQITLKLRELLESSGCLVLLTREDDVSLYEESQIRQLDRNTMKT</sequence>
<accession>A0ABY8R482</accession>
<evidence type="ECO:0000313" key="2">
    <source>
        <dbReference type="EMBL" id="WGX76354.1"/>
    </source>
</evidence>
<keyword evidence="3" id="KW-1185">Reference proteome</keyword>
<dbReference type="GO" id="GO:0008745">
    <property type="term" value="F:N-acetylmuramoyl-L-alanine amidase activity"/>
    <property type="evidence" value="ECO:0007669"/>
    <property type="project" value="UniProtKB-EC"/>
</dbReference>
<evidence type="ECO:0000259" key="1">
    <source>
        <dbReference type="Pfam" id="PF01520"/>
    </source>
</evidence>
<keyword evidence="2" id="KW-0378">Hydrolase</keyword>
<dbReference type="EC" id="3.5.1.28" evidence="2"/>
<feature type="domain" description="MurNAc-LAA" evidence="1">
    <location>
        <begin position="6"/>
        <end position="48"/>
    </location>
</feature>
<name>A0ABY8R482_PARBF</name>
<evidence type="ECO:0000313" key="3">
    <source>
        <dbReference type="Proteomes" id="UP001239169"/>
    </source>
</evidence>
<dbReference type="Gene3D" id="3.40.630.40">
    <property type="entry name" value="Zn-dependent exopeptidases"/>
    <property type="match status" value="1"/>
</dbReference>
<dbReference type="InterPro" id="IPR002508">
    <property type="entry name" value="MurNAc-LAA_cat"/>
</dbReference>
<proteinExistence type="predicted"/>
<dbReference type="Proteomes" id="UP001239169">
    <property type="component" value="Chromosome"/>
</dbReference>
<protein>
    <submittedName>
        <fullName evidence="2">N-acetylmuramoyl-L-alanine amidase</fullName>
        <ecNumber evidence="2">3.5.1.28</ecNumber>
    </submittedName>
</protein>
<dbReference type="EMBL" id="CP124685">
    <property type="protein sequence ID" value="WGX76354.1"/>
    <property type="molecule type" value="Genomic_DNA"/>
</dbReference>